<comment type="caution">
    <text evidence="1">The sequence shown here is derived from an EMBL/GenBank/DDBJ whole genome shotgun (WGS) entry which is preliminary data.</text>
</comment>
<dbReference type="Proteomes" id="UP001430953">
    <property type="component" value="Unassembled WGS sequence"/>
</dbReference>
<accession>A0AAW2GDU6</accession>
<dbReference type="EMBL" id="JADYXP020000004">
    <property type="protein sequence ID" value="KAL0125753.1"/>
    <property type="molecule type" value="Genomic_DNA"/>
</dbReference>
<sequence>MYKLSCNYKLYEYKLYIYHNLNKLLKKTRSHSNTIKNIIYT</sequence>
<proteinExistence type="predicted"/>
<gene>
    <name evidence="1" type="ORF">PUN28_004659</name>
</gene>
<name>A0AAW2GDU6_9HYME</name>
<organism evidence="1 2">
    <name type="scientific">Cardiocondyla obscurior</name>
    <dbReference type="NCBI Taxonomy" id="286306"/>
    <lineage>
        <taxon>Eukaryota</taxon>
        <taxon>Metazoa</taxon>
        <taxon>Ecdysozoa</taxon>
        <taxon>Arthropoda</taxon>
        <taxon>Hexapoda</taxon>
        <taxon>Insecta</taxon>
        <taxon>Pterygota</taxon>
        <taxon>Neoptera</taxon>
        <taxon>Endopterygota</taxon>
        <taxon>Hymenoptera</taxon>
        <taxon>Apocrita</taxon>
        <taxon>Aculeata</taxon>
        <taxon>Formicoidea</taxon>
        <taxon>Formicidae</taxon>
        <taxon>Myrmicinae</taxon>
        <taxon>Cardiocondyla</taxon>
    </lineage>
</organism>
<evidence type="ECO:0000313" key="2">
    <source>
        <dbReference type="Proteomes" id="UP001430953"/>
    </source>
</evidence>
<keyword evidence="2" id="KW-1185">Reference proteome</keyword>
<evidence type="ECO:0000313" key="1">
    <source>
        <dbReference type="EMBL" id="KAL0125753.1"/>
    </source>
</evidence>
<dbReference type="AlphaFoldDB" id="A0AAW2GDU6"/>
<reference evidence="1 2" key="1">
    <citation type="submission" date="2023-03" db="EMBL/GenBank/DDBJ databases">
        <title>High recombination rates correlate with genetic variation in Cardiocondyla obscurior ants.</title>
        <authorList>
            <person name="Errbii M."/>
        </authorList>
    </citation>
    <scope>NUCLEOTIDE SEQUENCE [LARGE SCALE GENOMIC DNA]</scope>
    <source>
        <strain evidence="1">Alpha-2009</strain>
        <tissue evidence="1">Whole body</tissue>
    </source>
</reference>
<protein>
    <submittedName>
        <fullName evidence="1">Uncharacterized protein</fullName>
    </submittedName>
</protein>